<reference evidence="4 5" key="1">
    <citation type="submission" date="2020-07" db="EMBL/GenBank/DDBJ databases">
        <title>Luteimonas sp. SJ-92.</title>
        <authorList>
            <person name="Huang X.-X."/>
            <person name="Xu L."/>
            <person name="Sun J.-Q."/>
        </authorList>
    </citation>
    <scope>NUCLEOTIDE SEQUENCE [LARGE SCALE GENOMIC DNA]</scope>
    <source>
        <strain evidence="4 5">SJ-92</strain>
    </source>
</reference>
<dbReference type="EMBL" id="JACCKA010000092">
    <property type="protein sequence ID" value="NZA28347.1"/>
    <property type="molecule type" value="Genomic_DNA"/>
</dbReference>
<gene>
    <name evidence="4" type="ORF">H0E84_18380</name>
</gene>
<keyword evidence="3" id="KW-1133">Transmembrane helix</keyword>
<comment type="caution">
    <text evidence="4">The sequence shown here is derived from an EMBL/GenBank/DDBJ whole genome shotgun (WGS) entry which is preliminary data.</text>
</comment>
<dbReference type="RefSeq" id="WP_180680113.1">
    <property type="nucleotide sequence ID" value="NZ_JACCKA010000092.1"/>
</dbReference>
<keyword evidence="3" id="KW-0812">Transmembrane</keyword>
<feature type="transmembrane region" description="Helical" evidence="3">
    <location>
        <begin position="347"/>
        <end position="370"/>
    </location>
</feature>
<keyword evidence="5" id="KW-1185">Reference proteome</keyword>
<feature type="transmembrane region" description="Helical" evidence="3">
    <location>
        <begin position="161"/>
        <end position="178"/>
    </location>
</feature>
<keyword evidence="1" id="KW-0677">Repeat</keyword>
<dbReference type="GO" id="GO:0030968">
    <property type="term" value="P:endoplasmic reticulum unfolded protein response"/>
    <property type="evidence" value="ECO:0007669"/>
    <property type="project" value="TreeGrafter"/>
</dbReference>
<keyword evidence="2" id="KW-0802">TPR repeat</keyword>
<organism evidence="4 5">
    <name type="scientific">Luteimonas salinisoli</name>
    <dbReference type="NCBI Taxonomy" id="2752307"/>
    <lineage>
        <taxon>Bacteria</taxon>
        <taxon>Pseudomonadati</taxon>
        <taxon>Pseudomonadota</taxon>
        <taxon>Gammaproteobacteria</taxon>
        <taxon>Lysobacterales</taxon>
        <taxon>Lysobacteraceae</taxon>
        <taxon>Luteimonas</taxon>
    </lineage>
</organism>
<feature type="transmembrane region" description="Helical" evidence="3">
    <location>
        <begin position="407"/>
        <end position="426"/>
    </location>
</feature>
<dbReference type="PANTHER" id="PTHR44227">
    <property type="match status" value="1"/>
</dbReference>
<dbReference type="AlphaFoldDB" id="A0A853JII4"/>
<evidence type="ECO:0000256" key="3">
    <source>
        <dbReference type="SAM" id="Phobius"/>
    </source>
</evidence>
<feature type="transmembrane region" description="Helical" evidence="3">
    <location>
        <begin position="317"/>
        <end position="340"/>
    </location>
</feature>
<dbReference type="InterPro" id="IPR052346">
    <property type="entry name" value="O-mannosyl-transferase_TMTC"/>
</dbReference>
<dbReference type="GO" id="GO:0035269">
    <property type="term" value="P:protein O-linked glycosylation via mannose"/>
    <property type="evidence" value="ECO:0007669"/>
    <property type="project" value="TreeGrafter"/>
</dbReference>
<feature type="transmembrane region" description="Helical" evidence="3">
    <location>
        <begin position="376"/>
        <end position="395"/>
    </location>
</feature>
<accession>A0A853JII4</accession>
<evidence type="ECO:0000256" key="1">
    <source>
        <dbReference type="ARBA" id="ARBA00022737"/>
    </source>
</evidence>
<dbReference type="Gene3D" id="1.25.40.10">
    <property type="entry name" value="Tetratricopeptide repeat domain"/>
    <property type="match status" value="1"/>
</dbReference>
<proteinExistence type="predicted"/>
<evidence type="ECO:0000313" key="5">
    <source>
        <dbReference type="Proteomes" id="UP000578091"/>
    </source>
</evidence>
<dbReference type="InterPro" id="IPR011990">
    <property type="entry name" value="TPR-like_helical_dom_sf"/>
</dbReference>
<protein>
    <submittedName>
        <fullName evidence="4">Tetratricopeptide repeat protein</fullName>
    </submittedName>
</protein>
<dbReference type="PANTHER" id="PTHR44227:SF3">
    <property type="entry name" value="PROTEIN O-MANNOSYL-TRANSFERASE TMTC4"/>
    <property type="match status" value="1"/>
</dbReference>
<feature type="transmembrane region" description="Helical" evidence="3">
    <location>
        <begin position="242"/>
        <end position="263"/>
    </location>
</feature>
<evidence type="ECO:0000313" key="4">
    <source>
        <dbReference type="EMBL" id="NZA28347.1"/>
    </source>
</evidence>
<evidence type="ECO:0000256" key="2">
    <source>
        <dbReference type="ARBA" id="ARBA00022803"/>
    </source>
</evidence>
<dbReference type="GO" id="GO:0000030">
    <property type="term" value="F:mannosyltransferase activity"/>
    <property type="evidence" value="ECO:0007669"/>
    <property type="project" value="TreeGrafter"/>
</dbReference>
<keyword evidence="3" id="KW-0472">Membrane</keyword>
<dbReference type="SUPFAM" id="SSF48452">
    <property type="entry name" value="TPR-like"/>
    <property type="match status" value="1"/>
</dbReference>
<name>A0A853JII4_9GAMM</name>
<dbReference type="Proteomes" id="UP000578091">
    <property type="component" value="Unassembled WGS sequence"/>
</dbReference>
<sequence length="676" mass="74758">MQNFRTWAPWLGLVASVALAGLAYRPGLSGTFHFDDFANLPTLGAMGRIDNWPTFWRYVTSGHADPTGRPISVLSFLLDARDWPAEPYPFLRTNLLLHLCNGVLLALLLTRLGCLVSGSMQESKLGDGKVRARMAGVLGASFWMLHPLFVSTTLYVVQREAMLPATFVLIGLLVWLRARRLFQTERDKTGLALMALGLGGCTALATLSKANGALLPAFALVIEVVVLKRLDPIRRPAVYRRAMFAFAWIPTIAIAAYLLGAGWNGLFHGISDSRPWTLGQRLLTQPRVILEYLNLLWMPRPFGSGIFNDHVQPSNSLFSPISTALSLATLLALSAGSWTFRRRYPLAALAIFFYFVGQLIESSTIALELQFEHRNYLPSMLMFWPLAAWLCGFRLSAGDSGANTFSLMRPLLAIALVVGLASMTHMRASLWGDTRTQAILWAELNPDSARAQAYAASVEVENGRPDQARHRLRRALNNNPDDIQLALGLFSAECTIGNVASDTLTDAATAFARTREVGGLLTSWFAQAITRAEKRPCPELNLEVLEGLIEAAQANRFLQSRPARRQDLLHLHGRIALARARPNVALASFNQALEEQVRPGFALEQAALLGAAGYPALGLAHLDHYDAMEPEKFTPGFGMPRIHMWVLDMQGYWKREMIHLREVLMKDSTPVRVGAH</sequence>
<feature type="transmembrane region" description="Helical" evidence="3">
    <location>
        <begin position="135"/>
        <end position="155"/>
    </location>
</feature>
<feature type="transmembrane region" description="Helical" evidence="3">
    <location>
        <begin position="95"/>
        <end position="114"/>
    </location>
</feature>